<sequence>MSIDEAQNSERQERMTAERAYELFWAELLDAGATFACVGTGCTAPLICACLDKPEQTLRVRPYFRSRRIEDHAETCEVLHGTRSGTRKPETPTPDVFELERPADHFRASPQPGTPSVQTAREAPATKKSSGLRTGASHYYRLSSVVQKFLEHRRDGTLAEATVAIGGETPTYEALFRNVYRQKVEDITGVRAIWWGTAYVQRLKKENGYFIRFTRAFRTGEQETKPTITLGEKLIEVYPVRKLLRARLDKLIAETGGYCVVFVWAKPWTPAESEASFVRFYVNNPDHIDIRGPEVLEELKQTSRIARAR</sequence>
<comment type="caution">
    <text evidence="2">The sequence shown here is derived from an EMBL/GenBank/DDBJ whole genome shotgun (WGS) entry which is preliminary data.</text>
</comment>
<organism evidence="2 3">
    <name type="scientific">Luteibacter rhizovicinus</name>
    <dbReference type="NCBI Taxonomy" id="242606"/>
    <lineage>
        <taxon>Bacteria</taxon>
        <taxon>Pseudomonadati</taxon>
        <taxon>Pseudomonadota</taxon>
        <taxon>Gammaproteobacteria</taxon>
        <taxon>Lysobacterales</taxon>
        <taxon>Rhodanobacteraceae</taxon>
        <taxon>Luteibacter</taxon>
    </lineage>
</organism>
<evidence type="ECO:0000256" key="1">
    <source>
        <dbReference type="SAM" id="MobiDB-lite"/>
    </source>
</evidence>
<name>A0A4R3YSF0_9GAMM</name>
<accession>A0A4R3YSF0</accession>
<dbReference type="Proteomes" id="UP000295645">
    <property type="component" value="Unassembled WGS sequence"/>
</dbReference>
<protein>
    <submittedName>
        <fullName evidence="2">Uncharacterized protein</fullName>
    </submittedName>
</protein>
<dbReference type="AlphaFoldDB" id="A0A4R3YSF0"/>
<reference evidence="2 3" key="1">
    <citation type="submission" date="2019-03" db="EMBL/GenBank/DDBJ databases">
        <title>Above-ground endophytic microbial communities from plants in different locations in the United States.</title>
        <authorList>
            <person name="Frank C."/>
        </authorList>
    </citation>
    <scope>NUCLEOTIDE SEQUENCE [LARGE SCALE GENOMIC DNA]</scope>
    <source>
        <strain evidence="2 3">LP_13_YM</strain>
    </source>
</reference>
<dbReference type="EMBL" id="SMCS01000002">
    <property type="protein sequence ID" value="TCV95925.1"/>
    <property type="molecule type" value="Genomic_DNA"/>
</dbReference>
<evidence type="ECO:0000313" key="2">
    <source>
        <dbReference type="EMBL" id="TCV95925.1"/>
    </source>
</evidence>
<evidence type="ECO:0000313" key="3">
    <source>
        <dbReference type="Proteomes" id="UP000295645"/>
    </source>
</evidence>
<dbReference type="OrthoDB" id="2990272at2"/>
<dbReference type="RefSeq" id="WP_132142153.1">
    <property type="nucleotide sequence ID" value="NZ_SMCS01000002.1"/>
</dbReference>
<proteinExistence type="predicted"/>
<gene>
    <name evidence="2" type="ORF">EC912_102270</name>
</gene>
<feature type="region of interest" description="Disordered" evidence="1">
    <location>
        <begin position="105"/>
        <end position="132"/>
    </location>
</feature>
<keyword evidence="3" id="KW-1185">Reference proteome</keyword>